<sequence length="242" mass="27985">MTSRFDIFNATQEPFSDEKESANFLRTARDRFGVLNLSYWFLGSSRAVPDRMTWFSTYDENYTQLYMKEYSPLKDSAFHLCFSRLLPLDWDEARVSDDTVKDIHQIAERYGIGRHGISIPIRELGVGDAMFSINFDCDDRHWGEVRRELVNEVHLFAHYYHQRVKKLIAQQQRPIGEGFELSPREREVLMWAAEGKTASETATILKLSTSAVNLYAARAMSKLRAHTKTQAVAIAVRNSMFN</sequence>
<feature type="domain" description="HTH luxR-type" evidence="4">
    <location>
        <begin position="174"/>
        <end position="239"/>
    </location>
</feature>
<dbReference type="SUPFAM" id="SSF46894">
    <property type="entry name" value="C-terminal effector domain of the bipartite response regulators"/>
    <property type="match status" value="1"/>
</dbReference>
<reference evidence="6" key="1">
    <citation type="submission" date="2018-06" db="EMBL/GenBank/DDBJ databases">
        <title>Aestuariibacter litoralis strain KCTC 52945T.</title>
        <authorList>
            <person name="Li X."/>
            <person name="Salam N."/>
            <person name="Li J.-L."/>
            <person name="Chen Y.-M."/>
            <person name="Yang Z.-W."/>
            <person name="Zhang L.-Y."/>
            <person name="Han M.-X."/>
            <person name="Xiao M."/>
            <person name="Li W.-J."/>
        </authorList>
    </citation>
    <scope>NUCLEOTIDE SEQUENCE [LARGE SCALE GENOMIC DNA]</scope>
    <source>
        <strain evidence="6">KCTC 52945</strain>
    </source>
</reference>
<keyword evidence="6" id="KW-1185">Reference proteome</keyword>
<dbReference type="PANTHER" id="PTHR44688:SF16">
    <property type="entry name" value="DNA-BINDING TRANSCRIPTIONAL ACTIVATOR DEVR_DOSR"/>
    <property type="match status" value="1"/>
</dbReference>
<dbReference type="EMBL" id="QKVK01000004">
    <property type="protein sequence ID" value="PZF77052.1"/>
    <property type="molecule type" value="Genomic_DNA"/>
</dbReference>
<dbReference type="Gene3D" id="1.10.10.10">
    <property type="entry name" value="Winged helix-like DNA-binding domain superfamily/Winged helix DNA-binding domain"/>
    <property type="match status" value="1"/>
</dbReference>
<dbReference type="GO" id="GO:0006355">
    <property type="term" value="P:regulation of DNA-templated transcription"/>
    <property type="evidence" value="ECO:0007669"/>
    <property type="project" value="InterPro"/>
</dbReference>
<dbReference type="AlphaFoldDB" id="A0A2W2ATM7"/>
<organism evidence="5 6">
    <name type="scientific">Aestuariivirga litoralis</name>
    <dbReference type="NCBI Taxonomy" id="2650924"/>
    <lineage>
        <taxon>Bacteria</taxon>
        <taxon>Pseudomonadati</taxon>
        <taxon>Pseudomonadota</taxon>
        <taxon>Alphaproteobacteria</taxon>
        <taxon>Hyphomicrobiales</taxon>
        <taxon>Aestuariivirgaceae</taxon>
        <taxon>Aestuariivirga</taxon>
    </lineage>
</organism>
<keyword evidence="3" id="KW-0804">Transcription</keyword>
<dbReference type="SUPFAM" id="SSF75516">
    <property type="entry name" value="Pheromone-binding domain of LuxR-like quorum-sensing transcription factors"/>
    <property type="match status" value="1"/>
</dbReference>
<dbReference type="InterPro" id="IPR005143">
    <property type="entry name" value="TF_LuxR_autoind-bd_dom"/>
</dbReference>
<dbReference type="Pfam" id="PF00196">
    <property type="entry name" value="GerE"/>
    <property type="match status" value="1"/>
</dbReference>
<comment type="caution">
    <text evidence="5">The sequence shown here is derived from an EMBL/GenBank/DDBJ whole genome shotgun (WGS) entry which is preliminary data.</text>
</comment>
<dbReference type="SMART" id="SM00421">
    <property type="entry name" value="HTH_LUXR"/>
    <property type="match status" value="1"/>
</dbReference>
<protein>
    <recommendedName>
        <fullName evidence="4">HTH luxR-type domain-containing protein</fullName>
    </recommendedName>
</protein>
<proteinExistence type="predicted"/>
<keyword evidence="2" id="KW-0238">DNA-binding</keyword>
<gene>
    <name evidence="5" type="ORF">DK847_11455</name>
</gene>
<dbReference type="InterPro" id="IPR000792">
    <property type="entry name" value="Tscrpt_reg_LuxR_C"/>
</dbReference>
<dbReference type="Proteomes" id="UP000248795">
    <property type="component" value="Unassembled WGS sequence"/>
</dbReference>
<dbReference type="PROSITE" id="PS50043">
    <property type="entry name" value="HTH_LUXR_2"/>
    <property type="match status" value="1"/>
</dbReference>
<keyword evidence="1" id="KW-0805">Transcription regulation</keyword>
<dbReference type="Gene3D" id="3.30.450.80">
    <property type="entry name" value="Transcription factor LuxR-like, autoinducer-binding domain"/>
    <property type="match status" value="1"/>
</dbReference>
<evidence type="ECO:0000256" key="3">
    <source>
        <dbReference type="ARBA" id="ARBA00023163"/>
    </source>
</evidence>
<dbReference type="PANTHER" id="PTHR44688">
    <property type="entry name" value="DNA-BINDING TRANSCRIPTIONAL ACTIVATOR DEVR_DOSR"/>
    <property type="match status" value="1"/>
</dbReference>
<dbReference type="InterPro" id="IPR036693">
    <property type="entry name" value="TF_LuxR_autoind-bd_dom_sf"/>
</dbReference>
<dbReference type="CDD" id="cd06170">
    <property type="entry name" value="LuxR_C_like"/>
    <property type="match status" value="1"/>
</dbReference>
<dbReference type="PRINTS" id="PR00038">
    <property type="entry name" value="HTHLUXR"/>
</dbReference>
<dbReference type="InterPro" id="IPR016032">
    <property type="entry name" value="Sig_transdc_resp-reg_C-effctor"/>
</dbReference>
<evidence type="ECO:0000256" key="2">
    <source>
        <dbReference type="ARBA" id="ARBA00023125"/>
    </source>
</evidence>
<accession>A0A2W2ATM7</accession>
<dbReference type="GO" id="GO:0003677">
    <property type="term" value="F:DNA binding"/>
    <property type="evidence" value="ECO:0007669"/>
    <property type="project" value="UniProtKB-KW"/>
</dbReference>
<evidence type="ECO:0000313" key="6">
    <source>
        <dbReference type="Proteomes" id="UP000248795"/>
    </source>
</evidence>
<name>A0A2W2ATM7_9HYPH</name>
<evidence type="ECO:0000259" key="4">
    <source>
        <dbReference type="PROSITE" id="PS50043"/>
    </source>
</evidence>
<dbReference type="Pfam" id="PF03472">
    <property type="entry name" value="Autoind_bind"/>
    <property type="match status" value="1"/>
</dbReference>
<dbReference type="RefSeq" id="WP_111198630.1">
    <property type="nucleotide sequence ID" value="NZ_QKVK01000004.1"/>
</dbReference>
<evidence type="ECO:0000256" key="1">
    <source>
        <dbReference type="ARBA" id="ARBA00023015"/>
    </source>
</evidence>
<evidence type="ECO:0000313" key="5">
    <source>
        <dbReference type="EMBL" id="PZF77052.1"/>
    </source>
</evidence>
<dbReference type="InterPro" id="IPR036388">
    <property type="entry name" value="WH-like_DNA-bd_sf"/>
</dbReference>